<keyword evidence="3" id="KW-1185">Reference proteome</keyword>
<evidence type="ECO:0000313" key="2">
    <source>
        <dbReference type="EMBL" id="MDN3564599.1"/>
    </source>
</evidence>
<dbReference type="EMBL" id="JAUFPN010000107">
    <property type="protein sequence ID" value="MDN3564599.1"/>
    <property type="molecule type" value="Genomic_DNA"/>
</dbReference>
<dbReference type="RefSeq" id="WP_290316401.1">
    <property type="nucleotide sequence ID" value="NZ_JAUFPN010000107.1"/>
</dbReference>
<feature type="region of interest" description="Disordered" evidence="1">
    <location>
        <begin position="44"/>
        <end position="64"/>
    </location>
</feature>
<organism evidence="2 3">
    <name type="scientific">Paeniroseomonas aquatica</name>
    <dbReference type="NCBI Taxonomy" id="373043"/>
    <lineage>
        <taxon>Bacteria</taxon>
        <taxon>Pseudomonadati</taxon>
        <taxon>Pseudomonadota</taxon>
        <taxon>Alphaproteobacteria</taxon>
        <taxon>Acetobacterales</taxon>
        <taxon>Acetobacteraceae</taxon>
        <taxon>Paeniroseomonas</taxon>
    </lineage>
</organism>
<proteinExistence type="predicted"/>
<sequence>MTHDPSRLSLRNALLHWCFEERVEDVRAVEGYFRSQDLARHGWPNLGGASSRGEPNPVEDEDEARAELSRAWRGLLLDFQQRVEGGQVHLRGVQTNPERRLDDSLLPGQWAAEYRFDVLAGSLHVWEYRFVNVVVLPGPADKEALAEAWPSAASVSRTKASSPTRELRVEDVALLDPGVVAALLERHAEHVRTGLRKQLLPPGGASPMALIASMMQHRAKELTLLPTMAAEADWLSEWCGRVAPSYFSVGAKRIQNLLGALYKDLLAAQKKSTG</sequence>
<evidence type="ECO:0000313" key="3">
    <source>
        <dbReference type="Proteomes" id="UP001529369"/>
    </source>
</evidence>
<gene>
    <name evidence="2" type="ORF">QWZ14_09510</name>
</gene>
<dbReference type="Proteomes" id="UP001529369">
    <property type="component" value="Unassembled WGS sequence"/>
</dbReference>
<accession>A0ABT8A4U1</accession>
<evidence type="ECO:0000256" key="1">
    <source>
        <dbReference type="SAM" id="MobiDB-lite"/>
    </source>
</evidence>
<name>A0ABT8A4U1_9PROT</name>
<comment type="caution">
    <text evidence="2">The sequence shown here is derived from an EMBL/GenBank/DDBJ whole genome shotgun (WGS) entry which is preliminary data.</text>
</comment>
<reference evidence="3" key="1">
    <citation type="journal article" date="2019" name="Int. J. Syst. Evol. Microbiol.">
        <title>The Global Catalogue of Microorganisms (GCM) 10K type strain sequencing project: providing services to taxonomists for standard genome sequencing and annotation.</title>
        <authorList>
            <consortium name="The Broad Institute Genomics Platform"/>
            <consortium name="The Broad Institute Genome Sequencing Center for Infectious Disease"/>
            <person name="Wu L."/>
            <person name="Ma J."/>
        </authorList>
    </citation>
    <scope>NUCLEOTIDE SEQUENCE [LARGE SCALE GENOMIC DNA]</scope>
    <source>
        <strain evidence="3">CECT 7131</strain>
    </source>
</reference>
<protein>
    <submittedName>
        <fullName evidence="2">Uncharacterized protein</fullName>
    </submittedName>
</protein>